<proteinExistence type="predicted"/>
<sequence length="117" mass="13248">MSRTGFYPKNGVDGPYQHLATEFNRRRELHEHNNTHGPDSRDTEISRLQHENTRLRVRIAEKDSAIEELTTFKTLSISRLAAQHDEITRLRITAASQTNLGSRPASANDSRPLIGPC</sequence>
<feature type="region of interest" description="Disordered" evidence="1">
    <location>
        <begin position="22"/>
        <end position="49"/>
    </location>
</feature>
<gene>
    <name evidence="2" type="ORF">DFR70_110240</name>
</gene>
<feature type="compositionally biased region" description="Polar residues" evidence="1">
    <location>
        <begin position="94"/>
        <end position="109"/>
    </location>
</feature>
<keyword evidence="3" id="KW-1185">Reference proteome</keyword>
<protein>
    <submittedName>
        <fullName evidence="2">Uncharacterized protein</fullName>
    </submittedName>
</protein>
<accession>A0A318JYM2</accession>
<dbReference type="EMBL" id="QJKF01000010">
    <property type="protein sequence ID" value="PXX60398.1"/>
    <property type="molecule type" value="Genomic_DNA"/>
</dbReference>
<dbReference type="RefSeq" id="WP_051186465.1">
    <property type="nucleotide sequence ID" value="NZ_QJKF01000010.1"/>
</dbReference>
<organism evidence="2 3">
    <name type="scientific">Nocardia tenerifensis</name>
    <dbReference type="NCBI Taxonomy" id="228006"/>
    <lineage>
        <taxon>Bacteria</taxon>
        <taxon>Bacillati</taxon>
        <taxon>Actinomycetota</taxon>
        <taxon>Actinomycetes</taxon>
        <taxon>Mycobacteriales</taxon>
        <taxon>Nocardiaceae</taxon>
        <taxon>Nocardia</taxon>
    </lineage>
</organism>
<feature type="compositionally biased region" description="Basic and acidic residues" evidence="1">
    <location>
        <begin position="23"/>
        <end position="49"/>
    </location>
</feature>
<feature type="region of interest" description="Disordered" evidence="1">
    <location>
        <begin position="94"/>
        <end position="117"/>
    </location>
</feature>
<comment type="caution">
    <text evidence="2">The sequence shown here is derived from an EMBL/GenBank/DDBJ whole genome shotgun (WGS) entry which is preliminary data.</text>
</comment>
<dbReference type="Proteomes" id="UP000247569">
    <property type="component" value="Unassembled WGS sequence"/>
</dbReference>
<reference evidence="2 3" key="1">
    <citation type="submission" date="2018-05" db="EMBL/GenBank/DDBJ databases">
        <title>Genomic Encyclopedia of Type Strains, Phase IV (KMG-IV): sequencing the most valuable type-strain genomes for metagenomic binning, comparative biology and taxonomic classification.</title>
        <authorList>
            <person name="Goeker M."/>
        </authorList>
    </citation>
    <scope>NUCLEOTIDE SEQUENCE [LARGE SCALE GENOMIC DNA]</scope>
    <source>
        <strain evidence="2 3">DSM 44704</strain>
    </source>
</reference>
<evidence type="ECO:0000256" key="1">
    <source>
        <dbReference type="SAM" id="MobiDB-lite"/>
    </source>
</evidence>
<dbReference type="AlphaFoldDB" id="A0A318JYM2"/>
<evidence type="ECO:0000313" key="3">
    <source>
        <dbReference type="Proteomes" id="UP000247569"/>
    </source>
</evidence>
<evidence type="ECO:0000313" key="2">
    <source>
        <dbReference type="EMBL" id="PXX60398.1"/>
    </source>
</evidence>
<name>A0A318JYM2_9NOCA</name>